<sequence length="75" mass="8124">MAFTPSTLSRCLALALLVKISPALAEPWAEKTYNPKPDSDDVILPMPCEGSMVFRRVEIPVAGPLDDIPITLGED</sequence>
<evidence type="ECO:0000313" key="2">
    <source>
        <dbReference type="EMBL" id="RRD68828.1"/>
    </source>
</evidence>
<proteinExistence type="predicted"/>
<organism evidence="2 3">
    <name type="scientific">Escherichia coli</name>
    <dbReference type="NCBI Taxonomy" id="562"/>
    <lineage>
        <taxon>Bacteria</taxon>
        <taxon>Pseudomonadati</taxon>
        <taxon>Pseudomonadota</taxon>
        <taxon>Gammaproteobacteria</taxon>
        <taxon>Enterobacterales</taxon>
        <taxon>Enterobacteriaceae</taxon>
        <taxon>Escherichia</taxon>
    </lineage>
</organism>
<feature type="non-terminal residue" evidence="2">
    <location>
        <position position="75"/>
    </location>
</feature>
<name>A0A3P1YEP2_ECOLX</name>
<gene>
    <name evidence="2" type="ORF">EIA08_28230</name>
</gene>
<reference evidence="2 3" key="1">
    <citation type="submission" date="2018-11" db="EMBL/GenBank/DDBJ databases">
        <title>Enterobacteriaceae from Patient.</title>
        <authorList>
            <person name="Shen C."/>
            <person name="Yang Y."/>
            <person name="Tian G."/>
        </authorList>
    </citation>
    <scope>NUCLEOTIDE SEQUENCE [LARGE SCALE GENOMIC DNA]</scope>
    <source>
        <strain evidence="2 3">GBGD28</strain>
    </source>
</reference>
<feature type="chain" id="PRO_5018036785" evidence="1">
    <location>
        <begin position="26"/>
        <end position="75"/>
    </location>
</feature>
<evidence type="ECO:0000256" key="1">
    <source>
        <dbReference type="SAM" id="SignalP"/>
    </source>
</evidence>
<dbReference type="Proteomes" id="UP000271008">
    <property type="component" value="Unassembled WGS sequence"/>
</dbReference>
<protein>
    <submittedName>
        <fullName evidence="2">Uncharacterized protein</fullName>
    </submittedName>
</protein>
<dbReference type="EMBL" id="RQTU01000181">
    <property type="protein sequence ID" value="RRD68828.1"/>
    <property type="molecule type" value="Genomic_DNA"/>
</dbReference>
<dbReference type="AlphaFoldDB" id="A0A3P1YEP2"/>
<comment type="caution">
    <text evidence="2">The sequence shown here is derived from an EMBL/GenBank/DDBJ whole genome shotgun (WGS) entry which is preliminary data.</text>
</comment>
<evidence type="ECO:0000313" key="3">
    <source>
        <dbReference type="Proteomes" id="UP000271008"/>
    </source>
</evidence>
<feature type="signal peptide" evidence="1">
    <location>
        <begin position="1"/>
        <end position="25"/>
    </location>
</feature>
<keyword evidence="1" id="KW-0732">Signal</keyword>
<accession>A0A3P1YEP2</accession>